<organism evidence="1 2">
    <name type="scientific">Parafannyhessea umbonata</name>
    <dbReference type="NCBI Taxonomy" id="604330"/>
    <lineage>
        <taxon>Bacteria</taxon>
        <taxon>Bacillati</taxon>
        <taxon>Actinomycetota</taxon>
        <taxon>Coriobacteriia</taxon>
        <taxon>Coriobacteriales</taxon>
        <taxon>Atopobiaceae</taxon>
        <taxon>Parafannyhessea</taxon>
    </lineage>
</organism>
<protein>
    <submittedName>
        <fullName evidence="1">Uncharacterized protein</fullName>
    </submittedName>
</protein>
<dbReference type="GeneID" id="78500064"/>
<evidence type="ECO:0000313" key="1">
    <source>
        <dbReference type="EMBL" id="SDR69574.1"/>
    </source>
</evidence>
<sequence>MSGAGYEANASGKGEEGWVYPKNGEFHLTHGQSGKGFMAAGAEAIRDEAASVMLSYVMGARK</sequence>
<reference evidence="2" key="1">
    <citation type="submission" date="2016-10" db="EMBL/GenBank/DDBJ databases">
        <authorList>
            <person name="Varghese N."/>
            <person name="Submissions S."/>
        </authorList>
    </citation>
    <scope>NUCLEOTIDE SEQUENCE [LARGE SCALE GENOMIC DNA]</scope>
    <source>
        <strain evidence="2">DSM 22620</strain>
    </source>
</reference>
<proteinExistence type="predicted"/>
<dbReference type="EMBL" id="LT629759">
    <property type="protein sequence ID" value="SDR69574.1"/>
    <property type="molecule type" value="Genomic_DNA"/>
</dbReference>
<name>A0A1H1L4R3_9ACTN</name>
<evidence type="ECO:0000313" key="2">
    <source>
        <dbReference type="Proteomes" id="UP000199480"/>
    </source>
</evidence>
<accession>A0A1H1L4R3</accession>
<dbReference type="RefSeq" id="WP_090861767.1">
    <property type="nucleotide sequence ID" value="NZ_LT629759.1"/>
</dbReference>
<gene>
    <name evidence="1" type="ORF">SAMN04489857_0694</name>
</gene>
<dbReference type="AlphaFoldDB" id="A0A1H1L4R3"/>
<dbReference type="Proteomes" id="UP000199480">
    <property type="component" value="Chromosome I"/>
</dbReference>